<evidence type="ECO:0000313" key="1">
    <source>
        <dbReference type="EMBL" id="KAJ2986154.1"/>
    </source>
</evidence>
<dbReference type="EMBL" id="JAPDGR010000989">
    <property type="protein sequence ID" value="KAJ2986154.1"/>
    <property type="molecule type" value="Genomic_DNA"/>
</dbReference>
<organism evidence="1 2">
    <name type="scientific">Xylaria curta</name>
    <dbReference type="NCBI Taxonomy" id="42375"/>
    <lineage>
        <taxon>Eukaryota</taxon>
        <taxon>Fungi</taxon>
        <taxon>Dikarya</taxon>
        <taxon>Ascomycota</taxon>
        <taxon>Pezizomycotina</taxon>
        <taxon>Sordariomycetes</taxon>
        <taxon>Xylariomycetidae</taxon>
        <taxon>Xylariales</taxon>
        <taxon>Xylariaceae</taxon>
        <taxon>Xylaria</taxon>
    </lineage>
</organism>
<gene>
    <name evidence="1" type="ORF">NUW58_g5160</name>
</gene>
<evidence type="ECO:0000313" key="2">
    <source>
        <dbReference type="Proteomes" id="UP001143856"/>
    </source>
</evidence>
<accession>A0ACC1P326</accession>
<proteinExistence type="predicted"/>
<name>A0ACC1P326_9PEZI</name>
<comment type="caution">
    <text evidence="1">The sequence shown here is derived from an EMBL/GenBank/DDBJ whole genome shotgun (WGS) entry which is preliminary data.</text>
</comment>
<keyword evidence="2" id="KW-1185">Reference proteome</keyword>
<dbReference type="Proteomes" id="UP001143856">
    <property type="component" value="Unassembled WGS sequence"/>
</dbReference>
<sequence>MLNFPTRAAFQLFIHGPAYQPDWDEFVAQWLGHEVNWKIREPGFNAVVEWFNQALEGNMEVIDESHLTYWCSIMLCLILRSGYEPSAWGINQIHSQHERCCSTAREERGPNMLRVTGRIASLRLDRYLMQRTCGKIPLAKESAAVTGKSIAAHEKLGAL</sequence>
<protein>
    <submittedName>
        <fullName evidence="1">Uncharacterized protein</fullName>
    </submittedName>
</protein>
<reference evidence="1" key="1">
    <citation type="submission" date="2022-10" db="EMBL/GenBank/DDBJ databases">
        <title>Genome Sequence of Xylaria curta.</title>
        <authorList>
            <person name="Buettner E."/>
        </authorList>
    </citation>
    <scope>NUCLEOTIDE SEQUENCE</scope>
    <source>
        <strain evidence="1">Babe10</strain>
    </source>
</reference>